<dbReference type="GO" id="GO:0046872">
    <property type="term" value="F:metal ion binding"/>
    <property type="evidence" value="ECO:0007669"/>
    <property type="project" value="UniProtKB-KW"/>
</dbReference>
<evidence type="ECO:0000256" key="5">
    <source>
        <dbReference type="ARBA" id="ARBA00023004"/>
    </source>
</evidence>
<keyword evidence="5" id="KW-0408">Iron</keyword>
<feature type="transmembrane region" description="Helical" evidence="7">
    <location>
        <begin position="195"/>
        <end position="218"/>
    </location>
</feature>
<dbReference type="RefSeq" id="WP_086502964.1">
    <property type="nucleotide sequence ID" value="NZ_MSSV01000024.1"/>
</dbReference>
<sequence>MAKKNPHLSPDSFRDALATVQDDGKRNWVYPKKVKGYFYKYRTYFSWILLAILFAGPFIKVDGRPWLLFNIFERKFIIFGAVFWPQDTYLLIFLLLIFFVFIILFTVAFGRVWCGWACPQTLFMEMVFRKIEYAIEGDANQQRALDAQPWNQEKIIKKTAKITIFALISLMIGHLVMAYLIGIDEVIKIVSSPPSAHLTGFVGLIAFSGIFMFIFTWFREQACLVVCPYGRLQGVMLDNNSINVMYDYVRGEPRAPIRKSPVENVDKGDCVDCNLCVQVCPTGIDIRNGIQMECVNCTACIDACDEVMIKVDRPVGLIRYASENSIKQGFEKLLTKRVKIYMVILTLLVAAFIALLATREDITATVTRFPGMTYQEREDGMVTNLYQITLINKTYEPQEVSLKSLAEGMSVEILGEQNWVLEPQTKFEGRFFLVRKQDEIKVNQEKVELSVLHLGEEIDHISTNFTAPIK</sequence>
<accession>A0A2W7QS12</accession>
<dbReference type="AlphaFoldDB" id="A0A2W7QS12"/>
<dbReference type="PROSITE" id="PS00198">
    <property type="entry name" value="4FE4S_FER_1"/>
    <property type="match status" value="1"/>
</dbReference>
<dbReference type="Gene3D" id="2.60.40.10">
    <property type="entry name" value="Immunoglobulins"/>
    <property type="match status" value="1"/>
</dbReference>
<dbReference type="Pfam" id="PF12801">
    <property type="entry name" value="Fer4_5"/>
    <property type="match status" value="1"/>
</dbReference>
<evidence type="ECO:0000256" key="4">
    <source>
        <dbReference type="ARBA" id="ARBA00022982"/>
    </source>
</evidence>
<evidence type="ECO:0000256" key="2">
    <source>
        <dbReference type="ARBA" id="ARBA00022485"/>
    </source>
</evidence>
<evidence type="ECO:0000256" key="1">
    <source>
        <dbReference type="ARBA" id="ARBA00022448"/>
    </source>
</evidence>
<dbReference type="EMBL" id="QKZU01000020">
    <property type="protein sequence ID" value="PZX51054.1"/>
    <property type="molecule type" value="Genomic_DNA"/>
</dbReference>
<dbReference type="Pfam" id="PF11614">
    <property type="entry name" value="FixG_C"/>
    <property type="match status" value="1"/>
</dbReference>
<dbReference type="NCBIfam" id="TIGR02745">
    <property type="entry name" value="ccoG_rdxA_fixG"/>
    <property type="match status" value="1"/>
</dbReference>
<dbReference type="InterPro" id="IPR013783">
    <property type="entry name" value="Ig-like_fold"/>
</dbReference>
<feature type="transmembrane region" description="Helical" evidence="7">
    <location>
        <begin position="41"/>
        <end position="59"/>
    </location>
</feature>
<dbReference type="InterPro" id="IPR014116">
    <property type="entry name" value="Cyt_c_oxidase_cbb3_FixG"/>
</dbReference>
<evidence type="ECO:0000313" key="10">
    <source>
        <dbReference type="EMBL" id="TXD75844.1"/>
    </source>
</evidence>
<feature type="transmembrane region" description="Helical" evidence="7">
    <location>
        <begin position="340"/>
        <end position="358"/>
    </location>
</feature>
<keyword evidence="7" id="KW-0472">Membrane</keyword>
<feature type="transmembrane region" description="Helical" evidence="7">
    <location>
        <begin position="90"/>
        <end position="114"/>
    </location>
</feature>
<dbReference type="InterPro" id="IPR051684">
    <property type="entry name" value="Electron_Trans/Redox"/>
</dbReference>
<dbReference type="InterPro" id="IPR017900">
    <property type="entry name" value="4Fe4S_Fe_S_CS"/>
</dbReference>
<dbReference type="PROSITE" id="PS51379">
    <property type="entry name" value="4FE4S_FER_2"/>
    <property type="match status" value="1"/>
</dbReference>
<comment type="caution">
    <text evidence="9">The sequence shown here is derived from an EMBL/GenBank/DDBJ whole genome shotgun (WGS) entry which is preliminary data.</text>
</comment>
<name>A0A2W7QS12_9BACT</name>
<dbReference type="PANTHER" id="PTHR30176:SF3">
    <property type="entry name" value="FERREDOXIN-TYPE PROTEIN NAPH"/>
    <property type="match status" value="1"/>
</dbReference>
<dbReference type="Proteomes" id="UP000321927">
    <property type="component" value="Unassembled WGS sequence"/>
</dbReference>
<evidence type="ECO:0000313" key="12">
    <source>
        <dbReference type="Proteomes" id="UP000321927"/>
    </source>
</evidence>
<evidence type="ECO:0000313" key="9">
    <source>
        <dbReference type="EMBL" id="PZX51054.1"/>
    </source>
</evidence>
<keyword evidence="2" id="KW-0004">4Fe-4S</keyword>
<dbReference type="SUPFAM" id="SSF54862">
    <property type="entry name" value="4Fe-4S ferredoxins"/>
    <property type="match status" value="1"/>
</dbReference>
<evidence type="ECO:0000259" key="8">
    <source>
        <dbReference type="PROSITE" id="PS51379"/>
    </source>
</evidence>
<proteinExistence type="predicted"/>
<reference evidence="9 11" key="1">
    <citation type="submission" date="2018-06" db="EMBL/GenBank/DDBJ databases">
        <title>Genomic Encyclopedia of Archaeal and Bacterial Type Strains, Phase II (KMG-II): from individual species to whole genera.</title>
        <authorList>
            <person name="Goeker M."/>
        </authorList>
    </citation>
    <scope>NUCLEOTIDE SEQUENCE [LARGE SCALE GENOMIC DNA]</scope>
    <source>
        <strain evidence="9 11">DSM 22686</strain>
    </source>
</reference>
<dbReference type="GO" id="GO:0005886">
    <property type="term" value="C:plasma membrane"/>
    <property type="evidence" value="ECO:0007669"/>
    <property type="project" value="TreeGrafter"/>
</dbReference>
<dbReference type="InterPro" id="IPR017896">
    <property type="entry name" value="4Fe4S_Fe-S-bd"/>
</dbReference>
<dbReference type="PANTHER" id="PTHR30176">
    <property type="entry name" value="FERREDOXIN-TYPE PROTEIN NAPH"/>
    <property type="match status" value="1"/>
</dbReference>
<keyword evidence="6" id="KW-0411">Iron-sulfur</keyword>
<keyword evidence="4" id="KW-0249">Electron transport</keyword>
<keyword evidence="7" id="KW-0812">Transmembrane</keyword>
<dbReference type="InterPro" id="IPR032879">
    <property type="entry name" value="FixG_C"/>
</dbReference>
<keyword evidence="7" id="KW-1133">Transmembrane helix</keyword>
<keyword evidence="1" id="KW-0813">Transport</keyword>
<protein>
    <submittedName>
        <fullName evidence="10">Cytochrome c oxidase accessory protein CcoG</fullName>
    </submittedName>
    <submittedName>
        <fullName evidence="9">Cytochrome c oxidase accessory protein FixG</fullName>
    </submittedName>
</protein>
<dbReference type="Pfam" id="PF13746">
    <property type="entry name" value="Fer4_18"/>
    <property type="match status" value="1"/>
</dbReference>
<reference evidence="10 12" key="2">
    <citation type="submission" date="2019-08" db="EMBL/GenBank/DDBJ databases">
        <title>Genome of Algoriphagus ratkowskyi IC026.</title>
        <authorList>
            <person name="Bowman J.P."/>
        </authorList>
    </citation>
    <scope>NUCLEOTIDE SEQUENCE [LARGE SCALE GENOMIC DNA]</scope>
    <source>
        <strain evidence="10 12">IC026</strain>
    </source>
</reference>
<dbReference type="EMBL" id="VORV01000018">
    <property type="protein sequence ID" value="TXD75844.1"/>
    <property type="molecule type" value="Genomic_DNA"/>
</dbReference>
<organism evidence="9 11">
    <name type="scientific">Algoriphagus ratkowskyi</name>
    <dbReference type="NCBI Taxonomy" id="57028"/>
    <lineage>
        <taxon>Bacteria</taxon>
        <taxon>Pseudomonadati</taxon>
        <taxon>Bacteroidota</taxon>
        <taxon>Cytophagia</taxon>
        <taxon>Cytophagales</taxon>
        <taxon>Cyclobacteriaceae</taxon>
        <taxon>Algoriphagus</taxon>
    </lineage>
</organism>
<evidence type="ECO:0000256" key="7">
    <source>
        <dbReference type="SAM" id="Phobius"/>
    </source>
</evidence>
<keyword evidence="12" id="KW-1185">Reference proteome</keyword>
<evidence type="ECO:0000256" key="6">
    <source>
        <dbReference type="ARBA" id="ARBA00023014"/>
    </source>
</evidence>
<dbReference type="Proteomes" id="UP000249115">
    <property type="component" value="Unassembled WGS sequence"/>
</dbReference>
<feature type="transmembrane region" description="Helical" evidence="7">
    <location>
        <begin position="162"/>
        <end position="183"/>
    </location>
</feature>
<feature type="domain" description="4Fe-4S ferredoxin-type" evidence="8">
    <location>
        <begin position="261"/>
        <end position="289"/>
    </location>
</feature>
<dbReference type="OrthoDB" id="9811700at2"/>
<dbReference type="Gene3D" id="3.30.70.20">
    <property type="match status" value="1"/>
</dbReference>
<dbReference type="GO" id="GO:0051539">
    <property type="term" value="F:4 iron, 4 sulfur cluster binding"/>
    <property type="evidence" value="ECO:0007669"/>
    <property type="project" value="UniProtKB-KW"/>
</dbReference>
<gene>
    <name evidence="10" type="primary">ccoG</name>
    <name evidence="10" type="ORF">ESW18_18670</name>
    <name evidence="9" type="ORF">LV84_03811</name>
</gene>
<evidence type="ECO:0000313" key="11">
    <source>
        <dbReference type="Proteomes" id="UP000249115"/>
    </source>
</evidence>
<keyword evidence="3" id="KW-0479">Metal-binding</keyword>
<evidence type="ECO:0000256" key="3">
    <source>
        <dbReference type="ARBA" id="ARBA00022723"/>
    </source>
</evidence>